<reference evidence="1" key="1">
    <citation type="journal article" date="2021" name="Open Biol.">
        <title>Shared evolutionary footprints suggest mitochondrial oxidative damage underlies multiple complex I losses in fungi.</title>
        <authorList>
            <person name="Schikora-Tamarit M.A."/>
            <person name="Marcet-Houben M."/>
            <person name="Nosek J."/>
            <person name="Gabaldon T."/>
        </authorList>
    </citation>
    <scope>NUCLEOTIDE SEQUENCE</scope>
    <source>
        <strain evidence="1">CBS6341</strain>
    </source>
</reference>
<reference evidence="1" key="2">
    <citation type="submission" date="2021-01" db="EMBL/GenBank/DDBJ databases">
        <authorList>
            <person name="Schikora-Tamarit M.A."/>
        </authorList>
    </citation>
    <scope>NUCLEOTIDE SEQUENCE</scope>
    <source>
        <strain evidence="1">CBS6341</strain>
    </source>
</reference>
<protein>
    <submittedName>
        <fullName evidence="1">Uncharacterized protein</fullName>
    </submittedName>
</protein>
<accession>A0A9P8PWR9</accession>
<proteinExistence type="predicted"/>
<gene>
    <name evidence="1" type="ORF">WICMUC_001210</name>
</gene>
<dbReference type="EMBL" id="JAEUBF010000390">
    <property type="protein sequence ID" value="KAH3679015.1"/>
    <property type="molecule type" value="Genomic_DNA"/>
</dbReference>
<keyword evidence="2" id="KW-1185">Reference proteome</keyword>
<comment type="caution">
    <text evidence="1">The sequence shown here is derived from an EMBL/GenBank/DDBJ whole genome shotgun (WGS) entry which is preliminary data.</text>
</comment>
<dbReference type="Proteomes" id="UP000769528">
    <property type="component" value="Unassembled WGS sequence"/>
</dbReference>
<organism evidence="1 2">
    <name type="scientific">Wickerhamomyces mucosus</name>
    <dbReference type="NCBI Taxonomy" id="1378264"/>
    <lineage>
        <taxon>Eukaryota</taxon>
        <taxon>Fungi</taxon>
        <taxon>Dikarya</taxon>
        <taxon>Ascomycota</taxon>
        <taxon>Saccharomycotina</taxon>
        <taxon>Saccharomycetes</taxon>
        <taxon>Phaffomycetales</taxon>
        <taxon>Wickerhamomycetaceae</taxon>
        <taxon>Wickerhamomyces</taxon>
    </lineage>
</organism>
<dbReference type="AlphaFoldDB" id="A0A9P8PWR9"/>
<evidence type="ECO:0000313" key="2">
    <source>
        <dbReference type="Proteomes" id="UP000769528"/>
    </source>
</evidence>
<evidence type="ECO:0000313" key="1">
    <source>
        <dbReference type="EMBL" id="KAH3679015.1"/>
    </source>
</evidence>
<name>A0A9P8PWR9_9ASCO</name>
<sequence length="136" mass="15445">MTFQILIPHMVRFNINNSKSLSSNSSNSLKNPVSIETSLMLMHKNQHINSTSQVQLLQSHNNININQGNIVKVLSIDEEILTRTEINEAINRRLGWLNMVDRGLIHEVPKQPPLFKNLTSLLDSDESCAIIEEDTQ</sequence>